<dbReference type="PRINTS" id="PR00469">
    <property type="entry name" value="PNDRDTASEII"/>
</dbReference>
<evidence type="ECO:0000256" key="1">
    <source>
        <dbReference type="ARBA" id="ARBA00001974"/>
    </source>
</evidence>
<evidence type="ECO:0000256" key="3">
    <source>
        <dbReference type="ARBA" id="ARBA00022630"/>
    </source>
</evidence>
<comment type="caution">
    <text evidence="8">The sequence shown here is derived from an EMBL/GenBank/DDBJ whole genome shotgun (WGS) entry which is preliminary data.</text>
</comment>
<evidence type="ECO:0000256" key="4">
    <source>
        <dbReference type="ARBA" id="ARBA00022827"/>
    </source>
</evidence>
<dbReference type="SUPFAM" id="SSF51905">
    <property type="entry name" value="FAD/NAD(P)-binding domain"/>
    <property type="match status" value="2"/>
</dbReference>
<dbReference type="RefSeq" id="WP_200321361.1">
    <property type="nucleotide sequence ID" value="NZ_JAENJH010000006.1"/>
</dbReference>
<dbReference type="PANTHER" id="PTHR43098:SF3">
    <property type="entry name" value="L-ORNITHINE N(5)-MONOOXYGENASE-RELATED"/>
    <property type="match status" value="1"/>
</dbReference>
<dbReference type="AlphaFoldDB" id="A0A934QVR3"/>
<organism evidence="8 9">
    <name type="scientific">Prauserella cavernicola</name>
    <dbReference type="NCBI Taxonomy" id="2800127"/>
    <lineage>
        <taxon>Bacteria</taxon>
        <taxon>Bacillati</taxon>
        <taxon>Actinomycetota</taxon>
        <taxon>Actinomycetes</taxon>
        <taxon>Pseudonocardiales</taxon>
        <taxon>Pseudonocardiaceae</taxon>
        <taxon>Prauserella</taxon>
    </lineage>
</organism>
<keyword evidence="7" id="KW-0503">Monooxygenase</keyword>
<dbReference type="InterPro" id="IPR050775">
    <property type="entry name" value="FAD-binding_Monooxygenases"/>
</dbReference>
<dbReference type="InterPro" id="IPR036188">
    <property type="entry name" value="FAD/NAD-bd_sf"/>
</dbReference>
<dbReference type="GO" id="GO:0050660">
    <property type="term" value="F:flavin adenine dinucleotide binding"/>
    <property type="evidence" value="ECO:0007669"/>
    <property type="project" value="InterPro"/>
</dbReference>
<keyword evidence="6" id="KW-0560">Oxidoreductase</keyword>
<dbReference type="PANTHER" id="PTHR43098">
    <property type="entry name" value="L-ORNITHINE N(5)-MONOOXYGENASE-RELATED"/>
    <property type="match status" value="1"/>
</dbReference>
<evidence type="ECO:0000256" key="6">
    <source>
        <dbReference type="ARBA" id="ARBA00023002"/>
    </source>
</evidence>
<reference evidence="8" key="1">
    <citation type="submission" date="2020-12" db="EMBL/GenBank/DDBJ databases">
        <title>Prauserella sp. ASG 168, a novel actinomycete isolated from cave rock.</title>
        <authorList>
            <person name="Suriyachadkun C."/>
        </authorList>
    </citation>
    <scope>NUCLEOTIDE SEQUENCE</scope>
    <source>
        <strain evidence="8">ASG 168</strain>
    </source>
</reference>
<dbReference type="GO" id="GO:0004499">
    <property type="term" value="F:N,N-dimethylaniline monooxygenase activity"/>
    <property type="evidence" value="ECO:0007669"/>
    <property type="project" value="InterPro"/>
</dbReference>
<gene>
    <name evidence="8" type="ORF">JHE00_22460</name>
</gene>
<keyword evidence="3" id="KW-0285">Flavoprotein</keyword>
<comment type="cofactor">
    <cofactor evidence="1">
        <name>FAD</name>
        <dbReference type="ChEBI" id="CHEBI:57692"/>
    </cofactor>
</comment>
<evidence type="ECO:0000256" key="7">
    <source>
        <dbReference type="ARBA" id="ARBA00023033"/>
    </source>
</evidence>
<dbReference type="GO" id="GO:0050661">
    <property type="term" value="F:NADP binding"/>
    <property type="evidence" value="ECO:0007669"/>
    <property type="project" value="InterPro"/>
</dbReference>
<sequence>MAVCKPDFDVIVIGAGISGMYQLYLLREAGLTVRVLETGGDVGGTWYWNRYPGARLDSESYSYQYAFTKDLLEEWDWAEHFAAQPELERYYQTVADRYDLRKDIQFDTRVTAMTFNDGTDDWTVTTEAGQRLTARLVITATGVLSAPIYPHVPGMDRFRGEVHHTALWPHDEDVEFEGKRVAVVGTGATGVQVITEIAKTAGHLTVFQRTPNWAVPLNNEPLSSGEMAEIRAGYPEMFERLQNTFSGFLHDWDPTPTTDFDDAGLRERFETAYRGHGFTKWIGLPADIASDATANRKWCDFLAGKIRGRVTDPKTAELLIPDDHYFGTKRVPCESGYFETFNQDNVDLVSIKENPIEEITETGIRTAQGDIEVDMIVYATGFEAFTGALKRIDITGAGGRTLQQAWADGPVTYLGVQVSGFPNLFIMGGPHGKGGHGNGPRCAERVLEWMAEFAERIFTEGIRRVEADPEAEREWSDEVQRRASSGLMAQTKSIYFGDNLPDENDPEATPRKRVYLAYIGALNEYVERLRTMARTGYPGLLISK</sequence>
<dbReference type="InterPro" id="IPR020946">
    <property type="entry name" value="Flavin_mOase-like"/>
</dbReference>
<dbReference type="Pfam" id="PF00743">
    <property type="entry name" value="FMO-like"/>
    <property type="match status" value="1"/>
</dbReference>
<evidence type="ECO:0000256" key="2">
    <source>
        <dbReference type="ARBA" id="ARBA00010139"/>
    </source>
</evidence>
<evidence type="ECO:0000313" key="9">
    <source>
        <dbReference type="Proteomes" id="UP000635245"/>
    </source>
</evidence>
<comment type="similarity">
    <text evidence="2">Belongs to the FAD-binding monooxygenase family.</text>
</comment>
<evidence type="ECO:0000256" key="5">
    <source>
        <dbReference type="ARBA" id="ARBA00022857"/>
    </source>
</evidence>
<dbReference type="EMBL" id="JAENJH010000006">
    <property type="protein sequence ID" value="MBK1787097.1"/>
    <property type="molecule type" value="Genomic_DNA"/>
</dbReference>
<keyword evidence="4" id="KW-0274">FAD</keyword>
<dbReference type="Proteomes" id="UP000635245">
    <property type="component" value="Unassembled WGS sequence"/>
</dbReference>
<keyword evidence="5" id="KW-0521">NADP</keyword>
<proteinExistence type="inferred from homology"/>
<accession>A0A934QVR3</accession>
<protein>
    <submittedName>
        <fullName evidence="8">NAD(P)/FAD-dependent oxidoreductase</fullName>
    </submittedName>
</protein>
<dbReference type="Gene3D" id="3.50.50.60">
    <property type="entry name" value="FAD/NAD(P)-binding domain"/>
    <property type="match status" value="2"/>
</dbReference>
<evidence type="ECO:0000313" key="8">
    <source>
        <dbReference type="EMBL" id="MBK1787097.1"/>
    </source>
</evidence>
<name>A0A934QVR3_9PSEU</name>
<keyword evidence="9" id="KW-1185">Reference proteome</keyword>